<evidence type="ECO:0000256" key="1">
    <source>
        <dbReference type="ARBA" id="ARBA00022450"/>
    </source>
</evidence>
<dbReference type="eggNOG" id="KOG1202">
    <property type="taxonomic scope" value="Eukaryota"/>
</dbReference>
<dbReference type="GO" id="GO:0004312">
    <property type="term" value="F:fatty acid synthase activity"/>
    <property type="evidence" value="ECO:0007669"/>
    <property type="project" value="TreeGrafter"/>
</dbReference>
<sequence length="1226" mass="133820">MRIFLLNYNSRERYTYERLMIELACASAGTAINAACRAIATGECTSAVVGGVNIFNRPETFQDLAAGHFTSQTGACKSFDAAADGYCRGEGAAMVVLKKLTTAVRDRDNIMAVIAATGVSQNANETHITVPHGPSQMALYRKALRLSGLNAHDIDFVEAHGSGTPVGDPIEANSISTVFGGANRAEILYMECLLASTVELSSLKRKRLDVTNAFHSALTEPLLSSVGELAEQLNFRDPLIPLETCSKGHSWQTATPKLVVAHTREPVFFTQAVRRITTQFGPCTWLEAGTGSGMPAMVRRALGPAASSHHIQSLNLGSSDPLDSLARATVDLWKLGHRLQYWSFHSSQRHEYRSLNLPPYQFDKPRHWLEWKQLGQQPVESLSIGPTAPTERVLVSLTKKNANGAEFIIDSRSREWQLLVTSYVVLGMPMCPPSLYIEFVTRAAAMLQESPALEGSPALEDMVFHIPLRGDLDQNISITLESMRVPCSWKFSVDSQATHDSKATHYSSGLVSFVEADDRKVKAKFSRYQRLMSIAHTKELIGDLSAESLRGKSVHRSLSGLIQIGELYQGLKAVSAKDAEATGQIVLPPNDIMRDFVTNPVATDNFVQVASLHFNSLGDRTDNELFVNTALGRVQAAPVTNISTTESTSWIVYSNSADTGDTEFTSDIYVFNPHSSQLSMILLGAKFTKVAISSLRQMLLQGLGEQKQVAVAQENKVSAEPIEIFKPEPVRIQTVPKRTPSAGSEADTELDDLPNLDKALYELLSRVADVDTDEISNNTLILDMGMASKTSKFSRANTGSTAALSSNSDITRSESAAQSTGPTNPPETGPGSGEKLDSITIPSLKSAENVIEESQGSRAAQIWPSSCERFWTTAYPPQAELVTAYVIEALAKLGCDLRSITTDQVVPEIQHLARHNRLVNQLMNVLRDAGLVVRVKTGGKSRESSTFRIFLAYQSVPENLPNEPKLWPWVVETVSFKETGQNLLYADVNIPDQLEKTGKKRPIALLIHGGGFMLSSRKDVPPAQIKLLIEKGVIPVSVDYRRGPELNILDGAMTDVCDALRWARLELSNLQLPQSNLCLDGSQAVAVGWSTGGHLAMTLAWTAPALALKSPDAVLTFFTLHQTSKMNITTYKLNTESRLLLPDPRSRIVMHMNREVQVVPILRYGLPSIFCASTSEAALSHELPMPSAEEVAGISPLAQTQRGEYRMPTFMLHGAADGSVPIAQSK</sequence>
<feature type="region of interest" description="C-terminal hotdog fold" evidence="5">
    <location>
        <begin position="546"/>
        <end position="696"/>
    </location>
</feature>
<comment type="caution">
    <text evidence="5">Lacks conserved residue(s) required for the propagation of feature annotation.</text>
</comment>
<keyword evidence="1" id="KW-0596">Phosphopantetheine</keyword>
<dbReference type="Gene3D" id="3.40.50.1820">
    <property type="entry name" value="alpha/beta hydrolase"/>
    <property type="match status" value="1"/>
</dbReference>
<dbReference type="GO" id="GO:0006633">
    <property type="term" value="P:fatty acid biosynthetic process"/>
    <property type="evidence" value="ECO:0007669"/>
    <property type="project" value="TreeGrafter"/>
</dbReference>
<dbReference type="PANTHER" id="PTHR43775:SF21">
    <property type="entry name" value="NON-REDUCING POLYKETIDE SYNTHASE AUSA-RELATED"/>
    <property type="match status" value="1"/>
</dbReference>
<dbReference type="InterPro" id="IPR049551">
    <property type="entry name" value="PKS_DH_C"/>
</dbReference>
<keyword evidence="4" id="KW-0511">Multifunctional enzyme</keyword>
<dbReference type="InterPro" id="IPR050091">
    <property type="entry name" value="PKS_NRPS_Biosynth_Enz"/>
</dbReference>
<dbReference type="InterPro" id="IPR029058">
    <property type="entry name" value="AB_hydrolase_fold"/>
</dbReference>
<dbReference type="CDD" id="cd00833">
    <property type="entry name" value="PKS"/>
    <property type="match status" value="1"/>
</dbReference>
<dbReference type="HOGENOM" id="CLU_000022_6_3_1"/>
<dbReference type="GO" id="GO:0016787">
    <property type="term" value="F:hydrolase activity"/>
    <property type="evidence" value="ECO:0007669"/>
    <property type="project" value="InterPro"/>
</dbReference>
<dbReference type="SMART" id="SM00827">
    <property type="entry name" value="PKS_AT"/>
    <property type="match status" value="1"/>
</dbReference>
<dbReference type="Proteomes" id="UP000019373">
    <property type="component" value="Unassembled WGS sequence"/>
</dbReference>
<dbReference type="InterPro" id="IPR041068">
    <property type="entry name" value="HTH_51"/>
</dbReference>
<dbReference type="InterPro" id="IPR014043">
    <property type="entry name" value="Acyl_transferase_dom"/>
</dbReference>
<feature type="region of interest" description="Disordered" evidence="7">
    <location>
        <begin position="792"/>
        <end position="838"/>
    </location>
</feature>
<feature type="domain" description="PKS/mFAS DH" evidence="9">
    <location>
        <begin position="390"/>
        <end position="696"/>
    </location>
</feature>
<evidence type="ECO:0000256" key="7">
    <source>
        <dbReference type="SAM" id="MobiDB-lite"/>
    </source>
</evidence>
<evidence type="ECO:0000259" key="9">
    <source>
        <dbReference type="PROSITE" id="PS52019"/>
    </source>
</evidence>
<dbReference type="PROSITE" id="PS52004">
    <property type="entry name" value="KS3_2"/>
    <property type="match status" value="1"/>
</dbReference>
<evidence type="ECO:0000256" key="6">
    <source>
        <dbReference type="RuleBase" id="RU003694"/>
    </source>
</evidence>
<comment type="similarity">
    <text evidence="6">Belongs to the thiolase-like superfamily. Beta-ketoacyl-ACP synthases family.</text>
</comment>
<dbReference type="OrthoDB" id="429813at2759"/>
<name>U1GYE8_ENDPU</name>
<keyword evidence="11" id="KW-1185">Reference proteome</keyword>
<dbReference type="InterPro" id="IPR001227">
    <property type="entry name" value="Ac_transferase_dom_sf"/>
</dbReference>
<dbReference type="EMBL" id="KE720651">
    <property type="protein sequence ID" value="ERF77161.1"/>
    <property type="molecule type" value="Genomic_DNA"/>
</dbReference>
<dbReference type="InterPro" id="IPR014031">
    <property type="entry name" value="Ketoacyl_synth_C"/>
</dbReference>
<dbReference type="RefSeq" id="XP_007785514.1">
    <property type="nucleotide sequence ID" value="XM_007787324.1"/>
</dbReference>
<dbReference type="SUPFAM" id="SSF53901">
    <property type="entry name" value="Thiolase-like"/>
    <property type="match status" value="1"/>
</dbReference>
<dbReference type="GeneID" id="19243314"/>
<dbReference type="InterPro" id="IPR020841">
    <property type="entry name" value="PKS_Beta-ketoAc_synthase_dom"/>
</dbReference>
<keyword evidence="2" id="KW-0597">Phosphoprotein</keyword>
<dbReference type="InterPro" id="IPR013094">
    <property type="entry name" value="AB_hydrolase_3"/>
</dbReference>
<keyword evidence="3 6" id="KW-0808">Transferase</keyword>
<gene>
    <name evidence="10" type="ORF">EPUS_08465</name>
</gene>
<dbReference type="Gene3D" id="3.10.129.110">
    <property type="entry name" value="Polyketide synthase dehydratase"/>
    <property type="match status" value="1"/>
</dbReference>
<evidence type="ECO:0000259" key="8">
    <source>
        <dbReference type="PROSITE" id="PS52004"/>
    </source>
</evidence>
<dbReference type="Pfam" id="PF00109">
    <property type="entry name" value="ketoacyl-synt"/>
    <property type="match status" value="1"/>
</dbReference>
<proteinExistence type="inferred from homology"/>
<feature type="domain" description="Ketosynthase family 3 (KS3)" evidence="8">
    <location>
        <begin position="1"/>
        <end position="271"/>
    </location>
</feature>
<evidence type="ECO:0000256" key="2">
    <source>
        <dbReference type="ARBA" id="ARBA00022553"/>
    </source>
</evidence>
<reference evidence="11" key="1">
    <citation type="journal article" date="2014" name="BMC Genomics">
        <title>Genome characteristics reveal the impact of lichenization on lichen-forming fungus Endocarpon pusillum Hedwig (Verrucariales, Ascomycota).</title>
        <authorList>
            <person name="Wang Y.-Y."/>
            <person name="Liu B."/>
            <person name="Zhang X.-Y."/>
            <person name="Zhou Q.-M."/>
            <person name="Zhang T."/>
            <person name="Li H."/>
            <person name="Yu Y.-F."/>
            <person name="Zhang X.-L."/>
            <person name="Hao X.-Y."/>
            <person name="Wang M."/>
            <person name="Wang L."/>
            <person name="Wei J.-C."/>
        </authorList>
    </citation>
    <scope>NUCLEOTIDE SEQUENCE [LARGE SCALE GENOMIC DNA]</scope>
    <source>
        <strain evidence="11">Z07020 / HMAS-L-300199</strain>
    </source>
</reference>
<dbReference type="AlphaFoldDB" id="U1GYE8"/>
<dbReference type="InterPro" id="IPR049900">
    <property type="entry name" value="PKS_mFAS_DH"/>
</dbReference>
<accession>U1GYE8</accession>
<dbReference type="PANTHER" id="PTHR43775">
    <property type="entry name" value="FATTY ACID SYNTHASE"/>
    <property type="match status" value="1"/>
</dbReference>
<evidence type="ECO:0000313" key="11">
    <source>
        <dbReference type="Proteomes" id="UP000019373"/>
    </source>
</evidence>
<feature type="region of interest" description="N-terminal hotdog fold" evidence="5">
    <location>
        <begin position="390"/>
        <end position="518"/>
    </location>
</feature>
<organism evidence="10 11">
    <name type="scientific">Endocarpon pusillum (strain Z07020 / HMAS-L-300199)</name>
    <name type="common">Lichen-forming fungus</name>
    <dbReference type="NCBI Taxonomy" id="1263415"/>
    <lineage>
        <taxon>Eukaryota</taxon>
        <taxon>Fungi</taxon>
        <taxon>Dikarya</taxon>
        <taxon>Ascomycota</taxon>
        <taxon>Pezizomycotina</taxon>
        <taxon>Eurotiomycetes</taxon>
        <taxon>Chaetothyriomycetidae</taxon>
        <taxon>Verrucariales</taxon>
        <taxon>Verrucariaceae</taxon>
        <taxon>Endocarpon</taxon>
    </lineage>
</organism>
<dbReference type="Pfam" id="PF14765">
    <property type="entry name" value="PS-DH"/>
    <property type="match status" value="1"/>
</dbReference>
<evidence type="ECO:0000256" key="5">
    <source>
        <dbReference type="PROSITE-ProRule" id="PRU01363"/>
    </source>
</evidence>
<dbReference type="SUPFAM" id="SSF53474">
    <property type="entry name" value="alpha/beta-Hydrolases"/>
    <property type="match status" value="1"/>
</dbReference>
<evidence type="ECO:0000256" key="3">
    <source>
        <dbReference type="ARBA" id="ARBA00022679"/>
    </source>
</evidence>
<evidence type="ECO:0000256" key="4">
    <source>
        <dbReference type="ARBA" id="ARBA00023268"/>
    </source>
</evidence>
<dbReference type="SUPFAM" id="SSF52151">
    <property type="entry name" value="FabD/lysophospholipase-like"/>
    <property type="match status" value="1"/>
</dbReference>
<dbReference type="Pfam" id="PF07859">
    <property type="entry name" value="Abhydrolase_3"/>
    <property type="match status" value="1"/>
</dbReference>
<dbReference type="Gene3D" id="3.40.366.10">
    <property type="entry name" value="Malonyl-Coenzyme A Acyl Carrier Protein, domain 2"/>
    <property type="match status" value="1"/>
</dbReference>
<evidence type="ECO:0000313" key="10">
    <source>
        <dbReference type="EMBL" id="ERF77161.1"/>
    </source>
</evidence>
<dbReference type="InterPro" id="IPR014030">
    <property type="entry name" value="Ketoacyl_synth_N"/>
</dbReference>
<dbReference type="InterPro" id="IPR042104">
    <property type="entry name" value="PKS_dehydratase_sf"/>
</dbReference>
<dbReference type="Gene3D" id="3.40.47.10">
    <property type="match status" value="1"/>
</dbReference>
<feature type="compositionally biased region" description="Polar residues" evidence="7">
    <location>
        <begin position="792"/>
        <end position="818"/>
    </location>
</feature>
<dbReference type="GO" id="GO:0044550">
    <property type="term" value="P:secondary metabolite biosynthetic process"/>
    <property type="evidence" value="ECO:0007669"/>
    <property type="project" value="TreeGrafter"/>
</dbReference>
<dbReference type="Pfam" id="PF18558">
    <property type="entry name" value="HTH_51"/>
    <property type="match status" value="1"/>
</dbReference>
<dbReference type="SMART" id="SM00825">
    <property type="entry name" value="PKS_KS"/>
    <property type="match status" value="1"/>
</dbReference>
<protein>
    <submittedName>
        <fullName evidence="10">Uncharacterized protein</fullName>
    </submittedName>
</protein>
<dbReference type="Pfam" id="PF02801">
    <property type="entry name" value="Ketoacyl-synt_C"/>
    <property type="match status" value="1"/>
</dbReference>
<dbReference type="InterPro" id="IPR016035">
    <property type="entry name" value="Acyl_Trfase/lysoPLipase"/>
</dbReference>
<dbReference type="PROSITE" id="PS52019">
    <property type="entry name" value="PKS_MFAS_DH"/>
    <property type="match status" value="1"/>
</dbReference>
<dbReference type="InterPro" id="IPR016039">
    <property type="entry name" value="Thiolase-like"/>
</dbReference>